<feature type="domain" description="Reverse transcriptase Ty1/copia-type" evidence="1">
    <location>
        <begin position="12"/>
        <end position="252"/>
    </location>
</feature>
<dbReference type="Proteomes" id="UP000694864">
    <property type="component" value="Chromosome 11"/>
</dbReference>
<dbReference type="RefSeq" id="XP_019087409.1">
    <property type="nucleotide sequence ID" value="XM_019231864.1"/>
</dbReference>
<dbReference type="InterPro" id="IPR013103">
    <property type="entry name" value="RVT_2"/>
</dbReference>
<dbReference type="InterPro" id="IPR043502">
    <property type="entry name" value="DNA/RNA_pol_sf"/>
</dbReference>
<evidence type="ECO:0000313" key="2">
    <source>
        <dbReference type="Proteomes" id="UP000694864"/>
    </source>
</evidence>
<keyword evidence="2" id="KW-1185">Reference proteome</keyword>
<dbReference type="Pfam" id="PF07727">
    <property type="entry name" value="RVT_2"/>
    <property type="match status" value="1"/>
</dbReference>
<dbReference type="SUPFAM" id="SSF56672">
    <property type="entry name" value="DNA/RNA polymerases"/>
    <property type="match status" value="1"/>
</dbReference>
<dbReference type="PANTHER" id="PTHR11439:SF511">
    <property type="match status" value="1"/>
</dbReference>
<dbReference type="PANTHER" id="PTHR11439">
    <property type="entry name" value="GAG-POL-RELATED RETROTRANSPOSON"/>
    <property type="match status" value="1"/>
</dbReference>
<reference evidence="2" key="1">
    <citation type="journal article" date="2014" name="Nat. Commun.">
        <title>The emerging biofuel crop Camelina sativa retains a highly undifferentiated hexaploid genome structure.</title>
        <authorList>
            <person name="Kagale S."/>
            <person name="Koh C."/>
            <person name="Nixon J."/>
            <person name="Bollina V."/>
            <person name="Clarke W.E."/>
            <person name="Tuteja R."/>
            <person name="Spillane C."/>
            <person name="Robinson S.J."/>
            <person name="Links M.G."/>
            <person name="Clarke C."/>
            <person name="Higgins E.E."/>
            <person name="Huebert T."/>
            <person name="Sharpe A.G."/>
            <person name="Parkin I.A."/>
        </authorList>
    </citation>
    <scope>NUCLEOTIDE SEQUENCE [LARGE SCALE GENOMIC DNA]</scope>
    <source>
        <strain evidence="2">cv. DH55</strain>
    </source>
</reference>
<dbReference type="GeneID" id="109127280"/>
<dbReference type="CDD" id="cd09272">
    <property type="entry name" value="RNase_HI_RT_Ty1"/>
    <property type="match status" value="1"/>
</dbReference>
<gene>
    <name evidence="3" type="primary">LOC109127280</name>
</gene>
<accession>A0ABM1QKX1</accession>
<sequence length="438" mass="50502">MFKEVDALELLQTWDVCDLPPSKVAIGCQWVFKTKYNVDGMLERHKARLVALGNNQVEGEDYRENFVLVVCITTVHTLLCLVAANQWEVYQMDVHNAFLHGDLEEEVYMKLPPDFRHSHPEKICCLRKSLYGLKHFPCCWFKKLSDSLLKFGFVQSYDDYSFFSYTHKNIELRVLIYVDDLIICGYDGYMLTKFKEYLGRCFAMKDLGKLKYFLGIEVSRGPDSIFLTQRKYALDIIDGTGNLGSRPAYTPQEQNHHLASDDGHLLLDPKPYRRLDGRLCYLLHTRPELCYSVHVLSQFMKYPREVHLEAALRVVRFLKGSPSQGIMLKADTDLSLDVYCNLDWSSCPNTRRSLSAYVVLLGGSPISWKAKDTVSHSFAEAEYRAMSFALKEINWLHKLLKGFGINRAAPTRLFCDSKATIHIASNLVFHERTKHHNE</sequence>
<proteinExistence type="predicted"/>
<evidence type="ECO:0000313" key="3">
    <source>
        <dbReference type="RefSeq" id="XP_019087409.1"/>
    </source>
</evidence>
<protein>
    <submittedName>
        <fullName evidence="3">Uncharacterized protein LOC109127280</fullName>
    </submittedName>
</protein>
<name>A0ABM1QKX1_CAMSA</name>
<organism evidence="2 3">
    <name type="scientific">Camelina sativa</name>
    <name type="common">False flax</name>
    <name type="synonym">Myagrum sativum</name>
    <dbReference type="NCBI Taxonomy" id="90675"/>
    <lineage>
        <taxon>Eukaryota</taxon>
        <taxon>Viridiplantae</taxon>
        <taxon>Streptophyta</taxon>
        <taxon>Embryophyta</taxon>
        <taxon>Tracheophyta</taxon>
        <taxon>Spermatophyta</taxon>
        <taxon>Magnoliopsida</taxon>
        <taxon>eudicotyledons</taxon>
        <taxon>Gunneridae</taxon>
        <taxon>Pentapetalae</taxon>
        <taxon>rosids</taxon>
        <taxon>malvids</taxon>
        <taxon>Brassicales</taxon>
        <taxon>Brassicaceae</taxon>
        <taxon>Camelineae</taxon>
        <taxon>Camelina</taxon>
    </lineage>
</organism>
<evidence type="ECO:0000259" key="1">
    <source>
        <dbReference type="Pfam" id="PF07727"/>
    </source>
</evidence>
<reference evidence="3" key="2">
    <citation type="submission" date="2025-08" db="UniProtKB">
        <authorList>
            <consortium name="RefSeq"/>
        </authorList>
    </citation>
    <scope>IDENTIFICATION</scope>
    <source>
        <tissue evidence="3">Leaf</tissue>
    </source>
</reference>